<feature type="transmembrane region" description="Helical" evidence="1">
    <location>
        <begin position="418"/>
        <end position="440"/>
    </location>
</feature>
<dbReference type="Gene3D" id="3.40.50.300">
    <property type="entry name" value="P-loop containing nucleotide triphosphate hydrolases"/>
    <property type="match status" value="1"/>
</dbReference>
<dbReference type="PANTHER" id="PTHR42698:SF1">
    <property type="entry name" value="GTPASE ERA, MITOCHONDRIAL"/>
    <property type="match status" value="1"/>
</dbReference>
<dbReference type="Pfam" id="PF01926">
    <property type="entry name" value="MMR_HSR1"/>
    <property type="match status" value="1"/>
</dbReference>
<dbReference type="GO" id="GO:0043024">
    <property type="term" value="F:ribosomal small subunit binding"/>
    <property type="evidence" value="ECO:0007669"/>
    <property type="project" value="TreeGrafter"/>
</dbReference>
<organism evidence="3 4">
    <name type="scientific">Tessaracoccus oleiagri</name>
    <dbReference type="NCBI Taxonomy" id="686624"/>
    <lineage>
        <taxon>Bacteria</taxon>
        <taxon>Bacillati</taxon>
        <taxon>Actinomycetota</taxon>
        <taxon>Actinomycetes</taxon>
        <taxon>Propionibacteriales</taxon>
        <taxon>Propionibacteriaceae</taxon>
        <taxon>Tessaracoccus</taxon>
    </lineage>
</organism>
<dbReference type="SUPFAM" id="SSF52540">
    <property type="entry name" value="P-loop containing nucleoside triphosphate hydrolases"/>
    <property type="match status" value="1"/>
</dbReference>
<dbReference type="InterPro" id="IPR027417">
    <property type="entry name" value="P-loop_NTPase"/>
</dbReference>
<gene>
    <name evidence="3" type="ORF">SAMN04488242_1185</name>
</gene>
<feature type="transmembrane region" description="Helical" evidence="1">
    <location>
        <begin position="446"/>
        <end position="468"/>
    </location>
</feature>
<dbReference type="AlphaFoldDB" id="A0A1G9JEF8"/>
<dbReference type="GO" id="GO:0019843">
    <property type="term" value="F:rRNA binding"/>
    <property type="evidence" value="ECO:0007669"/>
    <property type="project" value="TreeGrafter"/>
</dbReference>
<name>A0A1G9JEF8_9ACTN</name>
<evidence type="ECO:0000259" key="2">
    <source>
        <dbReference type="Pfam" id="PF01926"/>
    </source>
</evidence>
<sequence>MIDEALRELEHYLAEADGRLDPAVEARARELLGFADERLRAGEQTVVALAGATGSGKSSLFNAISGTRLAHASPKRPTTAKTLALSFSATNGPLLNLLQITRRHEAIPPTSQLTDVVLLDLPDHDSTHLAHREEVDRLVRVVDQFVFVVDPQKYADAALHVRYLRRLAEHRDVISVVLNHADELTGGDPILAESPDSLDDQLQQLLRGDLRLDPRVARVADHLRGILADDGLHDVPVFVTDAIDGEGVDLLRHHIGRVATNKRATQDRLAADLRNLADELRRIGGRPGAVDDGAVAELNREVAVAAGVPRLAAGVRKSVQRRGAMLQARRAGDVPQLELPSHQVASAADDARAASAVRKFVTASTVNLPERWREEARRRITAGPGARLAPRVDAAMRAVDLSPLEAPFGWGLARLAKWLPVVVLVAFGGWLVWEVVWGSGEFAPKLLTIVAAAFAGTVLVSLFGDWMLRLSARRAERRAARALGAAVETEVQQVIVDAVRAELEAHARAESALQRMTGILARG</sequence>
<dbReference type="InterPro" id="IPR005662">
    <property type="entry name" value="GTPase_Era-like"/>
</dbReference>
<keyword evidence="1" id="KW-0812">Transmembrane</keyword>
<dbReference type="GO" id="GO:0000028">
    <property type="term" value="P:ribosomal small subunit assembly"/>
    <property type="evidence" value="ECO:0007669"/>
    <property type="project" value="TreeGrafter"/>
</dbReference>
<evidence type="ECO:0000313" key="4">
    <source>
        <dbReference type="Proteomes" id="UP000199475"/>
    </source>
</evidence>
<dbReference type="InterPro" id="IPR006073">
    <property type="entry name" value="GTP-bd"/>
</dbReference>
<dbReference type="RefSeq" id="WP_176761682.1">
    <property type="nucleotide sequence ID" value="NZ_FNGP01000002.1"/>
</dbReference>
<dbReference type="STRING" id="686624.SAMN04488242_1185"/>
<dbReference type="PANTHER" id="PTHR42698">
    <property type="entry name" value="GTPASE ERA"/>
    <property type="match status" value="1"/>
</dbReference>
<evidence type="ECO:0000313" key="3">
    <source>
        <dbReference type="EMBL" id="SDL35533.1"/>
    </source>
</evidence>
<protein>
    <submittedName>
        <fullName evidence="3">50S ribosome-binding GTPase</fullName>
    </submittedName>
</protein>
<keyword evidence="1" id="KW-0472">Membrane</keyword>
<feature type="domain" description="G" evidence="2">
    <location>
        <begin position="47"/>
        <end position="178"/>
    </location>
</feature>
<keyword evidence="1" id="KW-1133">Transmembrane helix</keyword>
<reference evidence="3 4" key="1">
    <citation type="submission" date="2016-10" db="EMBL/GenBank/DDBJ databases">
        <authorList>
            <person name="de Groot N.N."/>
        </authorList>
    </citation>
    <scope>NUCLEOTIDE SEQUENCE [LARGE SCALE GENOMIC DNA]</scope>
    <source>
        <strain evidence="3 4">CGMCC 1.9159</strain>
    </source>
</reference>
<dbReference type="GO" id="GO:0005525">
    <property type="term" value="F:GTP binding"/>
    <property type="evidence" value="ECO:0007669"/>
    <property type="project" value="InterPro"/>
</dbReference>
<accession>A0A1G9JEF8</accession>
<dbReference type="GO" id="GO:0005829">
    <property type="term" value="C:cytosol"/>
    <property type="evidence" value="ECO:0007669"/>
    <property type="project" value="TreeGrafter"/>
</dbReference>
<dbReference type="Proteomes" id="UP000199475">
    <property type="component" value="Unassembled WGS sequence"/>
</dbReference>
<evidence type="ECO:0000256" key="1">
    <source>
        <dbReference type="SAM" id="Phobius"/>
    </source>
</evidence>
<dbReference type="EMBL" id="FNGP01000002">
    <property type="protein sequence ID" value="SDL35533.1"/>
    <property type="molecule type" value="Genomic_DNA"/>
</dbReference>
<keyword evidence="4" id="KW-1185">Reference proteome</keyword>
<proteinExistence type="predicted"/>